<comment type="pathway">
    <text evidence="1">Amino-acid biosynthesis; S-adenosyl-L-methionine biosynthesis; S-adenosyl-L-methionine from L-methionine: step 1/1.</text>
</comment>
<name>A0A9J7LJM1_BRAFL</name>
<keyword evidence="9" id="KW-1185">Reference proteome</keyword>
<organism evidence="9 10">
    <name type="scientific">Branchiostoma floridae</name>
    <name type="common">Florida lancelet</name>
    <name type="synonym">Amphioxus</name>
    <dbReference type="NCBI Taxonomy" id="7739"/>
    <lineage>
        <taxon>Eukaryota</taxon>
        <taxon>Metazoa</taxon>
        <taxon>Chordata</taxon>
        <taxon>Cephalochordata</taxon>
        <taxon>Leptocardii</taxon>
        <taxon>Amphioxiformes</taxon>
        <taxon>Branchiostomatidae</taxon>
        <taxon>Branchiostoma</taxon>
    </lineage>
</organism>
<evidence type="ECO:0000256" key="2">
    <source>
        <dbReference type="ARBA" id="ARBA00008656"/>
    </source>
</evidence>
<evidence type="ECO:0000313" key="10">
    <source>
        <dbReference type="RefSeq" id="XP_035682930.1"/>
    </source>
</evidence>
<comment type="function">
    <text evidence="6">Regulatory subunit of S-adenosylmethionine synthetase 2, an enzyme that catalyzes the formation of S-adenosylmethionine from methionine and ATP. Regulates MAT2A catalytic activity by changing its kinetic properties, increasing its affinity for L-methionine. Can bind NADP (in vitro).</text>
</comment>
<comment type="similarity">
    <text evidence="2">Belongs to the dTDP-4-dehydrorhamnose reductase family. MAT2B subfamily.</text>
</comment>
<dbReference type="Proteomes" id="UP000001554">
    <property type="component" value="Chromosome 7"/>
</dbReference>
<sequence>MGRVLITGASGLLGRALMQEFQGAAGWEVLGLAYSRAGGSLKKVDLRDQAAVRETVQEFKPNILIHSAAQRRPDVVEKDEEATSALNVEATRTVAQAAVDVGAFLVYMSTDYVFDGKSPPHKVTDPPNPLNKYGISKLAGEKVALEVAKDGAVLRVPILYGPVEAIDESAVTVLFGAVQNTEKTAKMSDYERRYPTHVDDIAAVCRQLAEKRLQDPSLHGVFHWSGDEEMTKYTMSIAMAEVFSLPSSHLVPDKEPSGGAPRPYNAQLDVSRLTDLGIGKTRPFRESIKEVLQPFLKK</sequence>
<reference evidence="10" key="2">
    <citation type="submission" date="2025-08" db="UniProtKB">
        <authorList>
            <consortium name="RefSeq"/>
        </authorList>
    </citation>
    <scope>IDENTIFICATION</scope>
    <source>
        <strain evidence="10">S238N-H82</strain>
        <tissue evidence="10">Testes</tissue>
    </source>
</reference>
<dbReference type="GO" id="GO:0048269">
    <property type="term" value="C:methionine adenosyltransferase complex"/>
    <property type="evidence" value="ECO:0000318"/>
    <property type="project" value="GO_Central"/>
</dbReference>
<dbReference type="FunFam" id="3.40.50.720:FF:000357">
    <property type="entry name" value="Methionine adenosyltransferase 2 subunit beta"/>
    <property type="match status" value="1"/>
</dbReference>
<evidence type="ECO:0000256" key="1">
    <source>
        <dbReference type="ARBA" id="ARBA00005224"/>
    </source>
</evidence>
<evidence type="ECO:0000313" key="9">
    <source>
        <dbReference type="Proteomes" id="UP000001554"/>
    </source>
</evidence>
<dbReference type="Pfam" id="PF04321">
    <property type="entry name" value="RmlD_sub_bind"/>
    <property type="match status" value="1"/>
</dbReference>
<accession>A0A9J7LJM1</accession>
<dbReference type="GO" id="GO:0006556">
    <property type="term" value="P:S-adenosylmethionine biosynthetic process"/>
    <property type="evidence" value="ECO:0000318"/>
    <property type="project" value="GO_Central"/>
</dbReference>
<gene>
    <name evidence="10" type="primary">LOC118420301</name>
</gene>
<evidence type="ECO:0000256" key="5">
    <source>
        <dbReference type="ARBA" id="ARBA00029977"/>
    </source>
</evidence>
<dbReference type="PANTHER" id="PTHR10491">
    <property type="entry name" value="DTDP-4-DEHYDRORHAMNOSE REDUCTASE"/>
    <property type="match status" value="1"/>
</dbReference>
<dbReference type="InterPro" id="IPR005913">
    <property type="entry name" value="dTDP_dehydrorham_reduct"/>
</dbReference>
<evidence type="ECO:0000256" key="7">
    <source>
        <dbReference type="ARBA" id="ARBA00046786"/>
    </source>
</evidence>
<dbReference type="InterPro" id="IPR029903">
    <property type="entry name" value="RmlD-like-bd"/>
</dbReference>
<dbReference type="SUPFAM" id="SSF51735">
    <property type="entry name" value="NAD(P)-binding Rossmann-fold domains"/>
    <property type="match status" value="1"/>
</dbReference>
<reference evidence="9" key="1">
    <citation type="journal article" date="2020" name="Nat. Ecol. Evol.">
        <title>Deeply conserved synteny resolves early events in vertebrate evolution.</title>
        <authorList>
            <person name="Simakov O."/>
            <person name="Marletaz F."/>
            <person name="Yue J.X."/>
            <person name="O'Connell B."/>
            <person name="Jenkins J."/>
            <person name="Brandt A."/>
            <person name="Calef R."/>
            <person name="Tung C.H."/>
            <person name="Huang T.K."/>
            <person name="Schmutz J."/>
            <person name="Satoh N."/>
            <person name="Yu J.K."/>
            <person name="Putnam N.H."/>
            <person name="Green R.E."/>
            <person name="Rokhsar D.S."/>
        </authorList>
    </citation>
    <scope>NUCLEOTIDE SEQUENCE [LARGE SCALE GENOMIC DNA]</scope>
    <source>
        <strain evidence="9">S238N-H82</strain>
    </source>
</reference>
<feature type="domain" description="RmlD-like substrate binding" evidence="8">
    <location>
        <begin position="3"/>
        <end position="295"/>
    </location>
</feature>
<dbReference type="Gene3D" id="3.40.50.720">
    <property type="entry name" value="NAD(P)-binding Rossmann-like Domain"/>
    <property type="match status" value="1"/>
</dbReference>
<dbReference type="RefSeq" id="XP_035682930.1">
    <property type="nucleotide sequence ID" value="XM_035827037.1"/>
</dbReference>
<proteinExistence type="inferred from homology"/>
<evidence type="ECO:0000256" key="4">
    <source>
        <dbReference type="ARBA" id="ARBA00022563"/>
    </source>
</evidence>
<protein>
    <recommendedName>
        <fullName evidence="3">Methionine adenosyltransferase 2 subunit beta</fullName>
    </recommendedName>
    <alternativeName>
        <fullName evidence="5">Methionine adenosyltransferase II beta</fullName>
    </alternativeName>
</protein>
<dbReference type="GO" id="GO:0048270">
    <property type="term" value="F:methionine adenosyltransferase regulator activity"/>
    <property type="evidence" value="ECO:0000318"/>
    <property type="project" value="GO_Central"/>
</dbReference>
<dbReference type="InterPro" id="IPR036291">
    <property type="entry name" value="NAD(P)-bd_dom_sf"/>
</dbReference>
<dbReference type="GeneID" id="118420301"/>
<evidence type="ECO:0000256" key="6">
    <source>
        <dbReference type="ARBA" id="ARBA00045998"/>
    </source>
</evidence>
<comment type="subunit">
    <text evidence="7">Heterotrimer; composed of a catalytic MAT2A homodimer that binds one regulatory MAT2B chain. Heterohexamer; composed of a central, catalytic MAT2A homotetramer flanked on either side by a regulatory MAT2B chain. NADP binding increases the affinity for MAT2A.</text>
</comment>
<keyword evidence="4" id="KW-0554">One-carbon metabolism</keyword>
<dbReference type="OMA" id="IRTAWVY"/>
<dbReference type="GO" id="GO:0006730">
    <property type="term" value="P:one-carbon metabolic process"/>
    <property type="evidence" value="ECO:0007669"/>
    <property type="project" value="UniProtKB-KW"/>
</dbReference>
<dbReference type="KEGG" id="bfo:118420301"/>
<dbReference type="OrthoDB" id="6235964at2759"/>
<evidence type="ECO:0000256" key="3">
    <source>
        <dbReference type="ARBA" id="ARBA00021596"/>
    </source>
</evidence>
<evidence type="ECO:0000259" key="8">
    <source>
        <dbReference type="Pfam" id="PF04321"/>
    </source>
</evidence>
<dbReference type="PANTHER" id="PTHR10491:SF4">
    <property type="entry name" value="METHIONINE ADENOSYLTRANSFERASE 2 SUBUNIT BETA"/>
    <property type="match status" value="1"/>
</dbReference>
<dbReference type="AlphaFoldDB" id="A0A9J7LJM1"/>
<dbReference type="CDD" id="cd05254">
    <property type="entry name" value="dTDP_HR_like_SDR_e"/>
    <property type="match status" value="1"/>
</dbReference>